<evidence type="ECO:0000313" key="2">
    <source>
        <dbReference type="Proteomes" id="UP000620550"/>
    </source>
</evidence>
<organism evidence="1 2">
    <name type="scientific">Sphingobacterium griseoflavum</name>
    <dbReference type="NCBI Taxonomy" id="1474952"/>
    <lineage>
        <taxon>Bacteria</taxon>
        <taxon>Pseudomonadati</taxon>
        <taxon>Bacteroidota</taxon>
        <taxon>Sphingobacteriia</taxon>
        <taxon>Sphingobacteriales</taxon>
        <taxon>Sphingobacteriaceae</taxon>
        <taxon>Sphingobacterium</taxon>
    </lineage>
</organism>
<protein>
    <recommendedName>
        <fullName evidence="3">DUF4249 domain-containing protein</fullName>
    </recommendedName>
</protein>
<accession>A0ABQ3HS74</accession>
<name>A0ABQ3HS74_9SPHI</name>
<gene>
    <name evidence="1" type="ORF">GCM10017764_00370</name>
</gene>
<comment type="caution">
    <text evidence="1">The sequence shown here is derived from an EMBL/GenBank/DDBJ whole genome shotgun (WGS) entry which is preliminary data.</text>
</comment>
<dbReference type="Proteomes" id="UP000620550">
    <property type="component" value="Unassembled WGS sequence"/>
</dbReference>
<sequence length="296" mass="33008">MDRFMLSRKSLAAIYVLIFVVCNAVSVQCTDHKTTVPFDFPPYVPRLVILSSIGTISGGEAHLFWSKPLPGQAGVAPSAPEGAVYLLQEGARIHAFAEKADSSGYFVLPADAISLQVNTPYAIEVILEESGERIYSQSCFLPEKPVLERVAVNVDAVRPFQYTLSWQQRGTTTKIGAASVFPYLLDSIGNFVTRPRLAMYFRSPEFRYAGEQAWSAQIGSRLFDRQLNESQTALAQFVDVRLAFLSPELSRFKWEVDRSAYLGESIYQTVRPQYSNIIGAEGVFGLYSEDSVLRQF</sequence>
<dbReference type="EMBL" id="BNAF01000001">
    <property type="protein sequence ID" value="GHE23069.1"/>
    <property type="molecule type" value="Genomic_DNA"/>
</dbReference>
<proteinExistence type="predicted"/>
<evidence type="ECO:0000313" key="1">
    <source>
        <dbReference type="EMBL" id="GHE23069.1"/>
    </source>
</evidence>
<keyword evidence="2" id="KW-1185">Reference proteome</keyword>
<reference evidence="2" key="1">
    <citation type="journal article" date="2019" name="Int. J. Syst. Evol. Microbiol.">
        <title>The Global Catalogue of Microorganisms (GCM) 10K type strain sequencing project: providing services to taxonomists for standard genome sequencing and annotation.</title>
        <authorList>
            <consortium name="The Broad Institute Genomics Platform"/>
            <consortium name="The Broad Institute Genome Sequencing Center for Infectious Disease"/>
            <person name="Wu L."/>
            <person name="Ma J."/>
        </authorList>
    </citation>
    <scope>NUCLEOTIDE SEQUENCE [LARGE SCALE GENOMIC DNA]</scope>
    <source>
        <strain evidence="2">CGMCC 1.12966</strain>
    </source>
</reference>
<evidence type="ECO:0008006" key="3">
    <source>
        <dbReference type="Google" id="ProtNLM"/>
    </source>
</evidence>